<dbReference type="Proteomes" id="UP000179052">
    <property type="component" value="Unassembled WGS sequence"/>
</dbReference>
<dbReference type="InterPro" id="IPR018911">
    <property type="entry name" value="Gmad2_Ig-like_dom"/>
</dbReference>
<evidence type="ECO:0000313" key="2">
    <source>
        <dbReference type="EMBL" id="OHA10105.1"/>
    </source>
</evidence>
<comment type="caution">
    <text evidence="2">The sequence shown here is derived from an EMBL/GenBank/DDBJ whole genome shotgun (WGS) entry which is preliminary data.</text>
</comment>
<reference evidence="2 3" key="1">
    <citation type="journal article" date="2016" name="Nat. Commun.">
        <title>Thousands of microbial genomes shed light on interconnected biogeochemical processes in an aquifer system.</title>
        <authorList>
            <person name="Anantharaman K."/>
            <person name="Brown C.T."/>
            <person name="Hug L.A."/>
            <person name="Sharon I."/>
            <person name="Castelle C.J."/>
            <person name="Probst A.J."/>
            <person name="Thomas B.C."/>
            <person name="Singh A."/>
            <person name="Wilkins M.J."/>
            <person name="Karaoz U."/>
            <person name="Brodie E.L."/>
            <person name="Williams K.H."/>
            <person name="Hubbard S.S."/>
            <person name="Banfield J.F."/>
        </authorList>
    </citation>
    <scope>NUCLEOTIDE SEQUENCE [LARGE SCALE GENOMIC DNA]</scope>
</reference>
<sequence>MLLILIAVFVTGVFVVNFTIRRNGTGQPNSGDPNTIRGIVKTLLPSGKVIVVQKENGEEVLVSLTDASAITDEIGESLFYRDVQVGMPISAAGIRGTKDNVLIPSLVTVRLAYTYNGLMVVSVPKLRQEYFSLVFNPRLWDVASSSAEIRYKNIPDCHLIAGAPDLTVSDKWKAEMTERKIGGQVFKDTDYATESGALARRTLLLENPGAKYGLDATYFSNYLFQVVPNRSLPSAAALTCARAVDAVLETLKPRSASDRIIIADPAAPIHVDRDSPITIIGAARTYDGSIALTVVDEEDKVLFRKTVFVRSDNTRAFGYFEAEISPLGPITRPVALRIFQYSPTSGAPIDEVRLPMTIE</sequence>
<protein>
    <recommendedName>
        <fullName evidence="1">Bacterial spore germination immunoglobulin-like domain-containing protein</fullName>
    </recommendedName>
</protein>
<evidence type="ECO:0000313" key="3">
    <source>
        <dbReference type="Proteomes" id="UP000179052"/>
    </source>
</evidence>
<feature type="domain" description="Bacterial spore germination immunoglobulin-like" evidence="1">
    <location>
        <begin position="264"/>
        <end position="347"/>
    </location>
</feature>
<proteinExistence type="predicted"/>
<evidence type="ECO:0000259" key="1">
    <source>
        <dbReference type="Pfam" id="PF10648"/>
    </source>
</evidence>
<name>A0A1G2LEN7_9BACT</name>
<dbReference type="STRING" id="1802283.A3H71_00205"/>
<accession>A0A1G2LEN7</accession>
<dbReference type="Pfam" id="PF10648">
    <property type="entry name" value="Gmad2"/>
    <property type="match status" value="1"/>
</dbReference>
<dbReference type="EMBL" id="MHQV01000041">
    <property type="protein sequence ID" value="OHA10105.1"/>
    <property type="molecule type" value="Genomic_DNA"/>
</dbReference>
<dbReference type="AlphaFoldDB" id="A0A1G2LEN7"/>
<gene>
    <name evidence="2" type="ORF">A3H71_00205</name>
</gene>
<organism evidence="2 3">
    <name type="scientific">Candidatus Sungbacteria bacterium RIFCSPLOWO2_02_FULL_48_13b</name>
    <dbReference type="NCBI Taxonomy" id="1802283"/>
    <lineage>
        <taxon>Bacteria</taxon>
        <taxon>Candidatus Sungiibacteriota</taxon>
    </lineage>
</organism>